<dbReference type="GO" id="GO:0004185">
    <property type="term" value="F:serine-type carboxypeptidase activity"/>
    <property type="evidence" value="ECO:0007669"/>
    <property type="project" value="InterPro"/>
</dbReference>
<dbReference type="GO" id="GO:0006508">
    <property type="term" value="P:proteolysis"/>
    <property type="evidence" value="ECO:0007669"/>
    <property type="project" value="UniProtKB-KW"/>
</dbReference>
<dbReference type="EMBL" id="CP072943">
    <property type="protein sequence ID" value="QTX32249.1"/>
    <property type="molecule type" value="Genomic_DNA"/>
</dbReference>
<keyword evidence="7" id="KW-1185">Reference proteome</keyword>
<evidence type="ECO:0000256" key="2">
    <source>
        <dbReference type="ARBA" id="ARBA00022670"/>
    </source>
</evidence>
<dbReference type="Proteomes" id="UP000671879">
    <property type="component" value="Chromosome"/>
</dbReference>
<evidence type="ECO:0000256" key="5">
    <source>
        <dbReference type="ARBA" id="ARBA00023180"/>
    </source>
</evidence>
<dbReference type="KEGG" id="aram:KAR29_13250"/>
<keyword evidence="1" id="KW-0121">Carboxypeptidase</keyword>
<organism evidence="6 7">
    <name type="scientific">Aminithiophilus ramosus</name>
    <dbReference type="NCBI Taxonomy" id="3029084"/>
    <lineage>
        <taxon>Bacteria</taxon>
        <taxon>Thermotogati</taxon>
        <taxon>Synergistota</taxon>
        <taxon>Synergistia</taxon>
        <taxon>Synergistales</taxon>
        <taxon>Aminithiophilaceae</taxon>
        <taxon>Aminithiophilus</taxon>
    </lineage>
</organism>
<dbReference type="InterPro" id="IPR018202">
    <property type="entry name" value="Ser_caboxypep_ser_AS"/>
</dbReference>
<reference evidence="7" key="1">
    <citation type="submission" date="2021-04" db="EMBL/GenBank/DDBJ databases">
        <title>A novel Synergistetes isolate from a pyrite-forming mixed culture.</title>
        <authorList>
            <person name="Bunk B."/>
            <person name="Sproer C."/>
            <person name="Spring S."/>
            <person name="Pester M."/>
        </authorList>
    </citation>
    <scope>NUCLEOTIDE SEQUENCE [LARGE SCALE GENOMIC DNA]</scope>
    <source>
        <strain evidence="7">J.5.4.2-T.3.5.2</strain>
    </source>
</reference>
<proteinExistence type="predicted"/>
<dbReference type="Pfam" id="PF00450">
    <property type="entry name" value="Peptidase_S10"/>
    <property type="match status" value="1"/>
</dbReference>
<dbReference type="PANTHER" id="PTHR11802:SF3">
    <property type="entry name" value="RETINOID-INDUCIBLE SERINE CARBOXYPEPTIDASE"/>
    <property type="match status" value="1"/>
</dbReference>
<evidence type="ECO:0000256" key="3">
    <source>
        <dbReference type="ARBA" id="ARBA00022729"/>
    </source>
</evidence>
<keyword evidence="4" id="KW-0378">Hydrolase</keyword>
<dbReference type="InterPro" id="IPR001563">
    <property type="entry name" value="Peptidase_S10"/>
</dbReference>
<protein>
    <submittedName>
        <fullName evidence="6">Peptidase S10</fullName>
    </submittedName>
</protein>
<keyword evidence="3" id="KW-0732">Signal</keyword>
<evidence type="ECO:0000313" key="7">
    <source>
        <dbReference type="Proteomes" id="UP000671879"/>
    </source>
</evidence>
<evidence type="ECO:0000256" key="4">
    <source>
        <dbReference type="ARBA" id="ARBA00022801"/>
    </source>
</evidence>
<accession>A0A9Q7AD98</accession>
<name>A0A9Q7AD98_9BACT</name>
<dbReference type="RefSeq" id="WP_274373471.1">
    <property type="nucleotide sequence ID" value="NZ_CP072943.1"/>
</dbReference>
<dbReference type="PANTHER" id="PTHR11802">
    <property type="entry name" value="SERINE PROTEASE FAMILY S10 SERINE CARBOXYPEPTIDASE"/>
    <property type="match status" value="1"/>
</dbReference>
<dbReference type="PROSITE" id="PS00131">
    <property type="entry name" value="CARBOXYPEPT_SER_SER"/>
    <property type="match status" value="1"/>
</dbReference>
<keyword evidence="2" id="KW-0645">Protease</keyword>
<dbReference type="AlphaFoldDB" id="A0A9Q7AD98"/>
<evidence type="ECO:0000313" key="6">
    <source>
        <dbReference type="EMBL" id="QTX32249.1"/>
    </source>
</evidence>
<gene>
    <name evidence="6" type="ORF">KAR29_13250</name>
</gene>
<sequence length="526" mass="58496">MREKRKTGRGEGALCLMVVMLLLLTGRAPAEEASPAEEAFSSGNAAMAAFPEEPVVTRHRGTFGGRSLAYTATAGLMPLFDGRSGDERGRLFYVAYQAEGIKRLETRPITFVYNGGPGSPSLWLHMGLLGPKRSPVADDGLAHPRPPYGAVDNGESLLDITDLVFIDPVGTGFSLTTPPGDDEAGRAFWGVWEDVEWVAEFIRLFLSRNDRWQSPLFLVGESYGGMRSCGLASQLQDLGIEPAGIVLVAPAVSYGDLESDSANDRPYVHALPTMTAAAWVHGRLSPPLQALSLDEAVERAERFAFGPYRNALWKGAALAGEERTALARELAELTGLPDPFWLRWNLRVDIDRFAGELLADERRFVSLYDSRLSGHGSEYRLWEDPLMARVGTAFVTAFQSYLQQDLEYLTDWSYKTSGDEAFHNWNWLSGMENGFRGSPNTIRELELAMRRNPWMKVFVAMGRYDLVCPVDSVVYSLNRIDVPAETFRNVTFRTYPAGHMMYIHEETLKNLKKDLAVFYGEALGRP</sequence>
<dbReference type="SUPFAM" id="SSF53474">
    <property type="entry name" value="alpha/beta-Hydrolases"/>
    <property type="match status" value="1"/>
</dbReference>
<evidence type="ECO:0000256" key="1">
    <source>
        <dbReference type="ARBA" id="ARBA00022645"/>
    </source>
</evidence>
<dbReference type="Gene3D" id="3.40.50.1820">
    <property type="entry name" value="alpha/beta hydrolase"/>
    <property type="match status" value="1"/>
</dbReference>
<dbReference type="InterPro" id="IPR029058">
    <property type="entry name" value="AB_hydrolase_fold"/>
</dbReference>
<keyword evidence="5" id="KW-0325">Glycoprotein</keyword>